<dbReference type="RefSeq" id="WP_183461485.1">
    <property type="nucleotide sequence ID" value="NZ_CP050296.1"/>
</dbReference>
<evidence type="ECO:0000313" key="1">
    <source>
        <dbReference type="EMBL" id="QND55810.1"/>
    </source>
</evidence>
<sequence>MTAIFFRERSGEIRIAKEILGHVFEYFKPESVVDLGTATGSWLSAAKQMGVACVRGIDGPWVPAEQRLISEAEFVLGDLEDSIPDLGRFDLAICTEVLEHISAPASVRAVEWLCRSAPVVLFSAAIPSQGGTHHINEAWQSHWSALFKQQGYEAFDLIRPKIWSDSSLPFWYRQNILIMANDQAAEKLGLGSPSTMLDCVHPDLYLDRLRLIDRLRRRTFKAKLRSFMRRLTRSPRE</sequence>
<evidence type="ECO:0000313" key="2">
    <source>
        <dbReference type="Proteomes" id="UP000515465"/>
    </source>
</evidence>
<dbReference type="Gene3D" id="3.40.50.150">
    <property type="entry name" value="Vaccinia Virus protein VP39"/>
    <property type="match status" value="1"/>
</dbReference>
<dbReference type="SUPFAM" id="SSF53335">
    <property type="entry name" value="S-adenosyl-L-methionine-dependent methyltransferases"/>
    <property type="match status" value="1"/>
</dbReference>
<dbReference type="Pfam" id="PF13489">
    <property type="entry name" value="Methyltransf_23"/>
    <property type="match status" value="1"/>
</dbReference>
<dbReference type="GO" id="GO:0008168">
    <property type="term" value="F:methyltransferase activity"/>
    <property type="evidence" value="ECO:0007669"/>
    <property type="project" value="UniProtKB-KW"/>
</dbReference>
<accession>A0A7G6SMS8</accession>
<organism evidence="1 2">
    <name type="scientific">Mesorhizobium huakuii</name>
    <dbReference type="NCBI Taxonomy" id="28104"/>
    <lineage>
        <taxon>Bacteria</taxon>
        <taxon>Pseudomonadati</taxon>
        <taxon>Pseudomonadota</taxon>
        <taxon>Alphaproteobacteria</taxon>
        <taxon>Hyphomicrobiales</taxon>
        <taxon>Phyllobacteriaceae</taxon>
        <taxon>Mesorhizobium</taxon>
    </lineage>
</organism>
<dbReference type="InterPro" id="IPR029063">
    <property type="entry name" value="SAM-dependent_MTases_sf"/>
</dbReference>
<dbReference type="CDD" id="cd02440">
    <property type="entry name" value="AdoMet_MTases"/>
    <property type="match status" value="1"/>
</dbReference>
<proteinExistence type="predicted"/>
<dbReference type="EMBL" id="CP050296">
    <property type="protein sequence ID" value="QND55810.1"/>
    <property type="molecule type" value="Genomic_DNA"/>
</dbReference>
<gene>
    <name evidence="1" type="ORF">HB778_03430</name>
</gene>
<name>A0A7G6SMS8_9HYPH</name>
<protein>
    <submittedName>
        <fullName evidence="1">Class I SAM-dependent methyltransferase</fullName>
    </submittedName>
</protein>
<dbReference type="GO" id="GO:0032259">
    <property type="term" value="P:methylation"/>
    <property type="evidence" value="ECO:0007669"/>
    <property type="project" value="UniProtKB-KW"/>
</dbReference>
<dbReference type="Proteomes" id="UP000515465">
    <property type="component" value="Chromosome"/>
</dbReference>
<reference evidence="1" key="1">
    <citation type="journal article" date="2020" name="Mol. Plant Microbe Interact.">
        <title>Complete genome sequences of four natural Pseudomonas isolates that catabolize a wide range of aromatic compounds relevant to lignin valorization.</title>
        <authorList>
            <person name="Hatmaker E.A."/>
            <person name="Presle G."/>
            <person name="Cannon O."/>
            <person name="Guss A.M."/>
            <person name="Elkins J.G."/>
        </authorList>
    </citation>
    <scope>NUCLEOTIDE SEQUENCE</scope>
    <source>
        <strain evidence="1">583</strain>
    </source>
</reference>
<keyword evidence="1" id="KW-0489">Methyltransferase</keyword>
<dbReference type="AlphaFoldDB" id="A0A7G6SMS8"/>
<keyword evidence="1" id="KW-0808">Transferase</keyword>